<evidence type="ECO:0000313" key="1">
    <source>
        <dbReference type="EMBL" id="GIY02324.1"/>
    </source>
</evidence>
<organism evidence="1 2">
    <name type="scientific">Caerostris extrusa</name>
    <name type="common">Bark spider</name>
    <name type="synonym">Caerostris bankana</name>
    <dbReference type="NCBI Taxonomy" id="172846"/>
    <lineage>
        <taxon>Eukaryota</taxon>
        <taxon>Metazoa</taxon>
        <taxon>Ecdysozoa</taxon>
        <taxon>Arthropoda</taxon>
        <taxon>Chelicerata</taxon>
        <taxon>Arachnida</taxon>
        <taxon>Araneae</taxon>
        <taxon>Araneomorphae</taxon>
        <taxon>Entelegynae</taxon>
        <taxon>Araneoidea</taxon>
        <taxon>Araneidae</taxon>
        <taxon>Caerostris</taxon>
    </lineage>
</organism>
<name>A0AAV4Q1I7_CAEEX</name>
<dbReference type="AlphaFoldDB" id="A0AAV4Q1I7"/>
<dbReference type="EMBL" id="BPLR01005434">
    <property type="protein sequence ID" value="GIY02324.1"/>
    <property type="molecule type" value="Genomic_DNA"/>
</dbReference>
<evidence type="ECO:0000313" key="2">
    <source>
        <dbReference type="Proteomes" id="UP001054945"/>
    </source>
</evidence>
<reference evidence="1 2" key="1">
    <citation type="submission" date="2021-06" db="EMBL/GenBank/DDBJ databases">
        <title>Caerostris extrusa draft genome.</title>
        <authorList>
            <person name="Kono N."/>
            <person name="Arakawa K."/>
        </authorList>
    </citation>
    <scope>NUCLEOTIDE SEQUENCE [LARGE SCALE GENOMIC DNA]</scope>
</reference>
<dbReference type="Proteomes" id="UP001054945">
    <property type="component" value="Unassembled WGS sequence"/>
</dbReference>
<sequence>MRGTQRFPHIAFKELVIILSMKDRTLLVKLYYKKGDCVAVTLKKFQTIKGMKKGCCPMSANGLEKMYKKFEDVGAFDVKYGSGRKPIASIAVENVATPLQEDTSCGMETCSAPGIADL</sequence>
<protein>
    <submittedName>
        <fullName evidence="1">DUF4817 domain-containing protein</fullName>
    </submittedName>
</protein>
<accession>A0AAV4Q1I7</accession>
<comment type="caution">
    <text evidence="1">The sequence shown here is derived from an EMBL/GenBank/DDBJ whole genome shotgun (WGS) entry which is preliminary data.</text>
</comment>
<proteinExistence type="predicted"/>
<gene>
    <name evidence="1" type="primary">AVEN_117324_1</name>
    <name evidence="1" type="ORF">CEXT_247581</name>
</gene>
<keyword evidence="2" id="KW-1185">Reference proteome</keyword>